<feature type="compositionally biased region" description="Pro residues" evidence="2">
    <location>
        <begin position="63"/>
        <end position="89"/>
    </location>
</feature>
<feature type="coiled-coil region" evidence="1">
    <location>
        <begin position="169"/>
        <end position="196"/>
    </location>
</feature>
<gene>
    <name evidence="3" type="ORF">AAG570_001364</name>
</gene>
<proteinExistence type="predicted"/>
<sequence length="228" mass="24751">MVKLARGARRPGLPGRPEPVPLFPPGDLPVFGPPPANMRRGPPPPPRPLGHMPPPGAGFAPPLGRPHMPPPPPLRLGRPPMHPHMPPYPAVHRRPGPPPPPPPLGLRRGGGRVPMHIGRGPGGPIRRLGKNMKKSKNKKNKGKEGNTKKNQSPGNNGLSKDVIDGPWITDVIKTELEKLESMKKEAELKKAQADWDLYDEQKKKVESMANAAKMEYIGSQPDGVSFKV</sequence>
<evidence type="ECO:0000256" key="1">
    <source>
        <dbReference type="SAM" id="Coils"/>
    </source>
</evidence>
<evidence type="ECO:0000313" key="3">
    <source>
        <dbReference type="EMBL" id="KAL1124741.1"/>
    </source>
</evidence>
<keyword evidence="1" id="KW-0175">Coiled coil</keyword>
<keyword evidence="4" id="KW-1185">Reference proteome</keyword>
<dbReference type="Proteomes" id="UP001558652">
    <property type="component" value="Unassembled WGS sequence"/>
</dbReference>
<accession>A0ABD0YBN6</accession>
<reference evidence="3 4" key="1">
    <citation type="submission" date="2024-07" db="EMBL/GenBank/DDBJ databases">
        <title>Chromosome-level genome assembly of the water stick insect Ranatra chinensis (Heteroptera: Nepidae).</title>
        <authorList>
            <person name="Liu X."/>
        </authorList>
    </citation>
    <scope>NUCLEOTIDE SEQUENCE [LARGE SCALE GENOMIC DNA]</scope>
    <source>
        <strain evidence="3">Cailab_2021Rc</strain>
        <tissue evidence="3">Muscle</tissue>
    </source>
</reference>
<evidence type="ECO:0000256" key="2">
    <source>
        <dbReference type="SAM" id="MobiDB-lite"/>
    </source>
</evidence>
<dbReference type="AlphaFoldDB" id="A0ABD0YBN6"/>
<feature type="compositionally biased region" description="Pro residues" evidence="2">
    <location>
        <begin position="14"/>
        <end position="56"/>
    </location>
</feature>
<organism evidence="3 4">
    <name type="scientific">Ranatra chinensis</name>
    <dbReference type="NCBI Taxonomy" id="642074"/>
    <lineage>
        <taxon>Eukaryota</taxon>
        <taxon>Metazoa</taxon>
        <taxon>Ecdysozoa</taxon>
        <taxon>Arthropoda</taxon>
        <taxon>Hexapoda</taxon>
        <taxon>Insecta</taxon>
        <taxon>Pterygota</taxon>
        <taxon>Neoptera</taxon>
        <taxon>Paraneoptera</taxon>
        <taxon>Hemiptera</taxon>
        <taxon>Heteroptera</taxon>
        <taxon>Panheteroptera</taxon>
        <taxon>Nepomorpha</taxon>
        <taxon>Nepidae</taxon>
        <taxon>Ranatrinae</taxon>
        <taxon>Ranatra</taxon>
    </lineage>
</organism>
<evidence type="ECO:0000313" key="4">
    <source>
        <dbReference type="Proteomes" id="UP001558652"/>
    </source>
</evidence>
<comment type="caution">
    <text evidence="3">The sequence shown here is derived from an EMBL/GenBank/DDBJ whole genome shotgun (WGS) entry which is preliminary data.</text>
</comment>
<feature type="region of interest" description="Disordered" evidence="2">
    <location>
        <begin position="1"/>
        <end position="163"/>
    </location>
</feature>
<feature type="compositionally biased region" description="Basic residues" evidence="2">
    <location>
        <begin position="127"/>
        <end position="141"/>
    </location>
</feature>
<dbReference type="EMBL" id="JBFDAA010000010">
    <property type="protein sequence ID" value="KAL1124741.1"/>
    <property type="molecule type" value="Genomic_DNA"/>
</dbReference>
<name>A0ABD0YBN6_9HEMI</name>
<protein>
    <submittedName>
        <fullName evidence="3">Uncharacterized protein</fullName>
    </submittedName>
</protein>